<evidence type="ECO:0000256" key="4">
    <source>
        <dbReference type="ARBA" id="ARBA00022490"/>
    </source>
</evidence>
<keyword evidence="3" id="KW-0813">Transport</keyword>
<evidence type="ECO:0000313" key="9">
    <source>
        <dbReference type="Proteomes" id="UP000002037"/>
    </source>
</evidence>
<dbReference type="InterPro" id="IPR001494">
    <property type="entry name" value="Importin-beta_N"/>
</dbReference>
<keyword evidence="5" id="KW-0653">Protein transport</keyword>
<dbReference type="AlphaFoldDB" id="C5M1Z5"/>
<reference evidence="8 9" key="1">
    <citation type="journal article" date="2009" name="Nature">
        <title>Evolution of pathogenicity and sexual reproduction in eight Candida genomes.</title>
        <authorList>
            <person name="Butler G."/>
            <person name="Rasmussen M.D."/>
            <person name="Lin M.F."/>
            <person name="Santos M.A."/>
            <person name="Sakthikumar S."/>
            <person name="Munro C.A."/>
            <person name="Rheinbay E."/>
            <person name="Grabherr M."/>
            <person name="Forche A."/>
            <person name="Reedy J.L."/>
            <person name="Agrafioti I."/>
            <person name="Arnaud M.B."/>
            <person name="Bates S."/>
            <person name="Brown A.J."/>
            <person name="Brunke S."/>
            <person name="Costanzo M.C."/>
            <person name="Fitzpatrick D.A."/>
            <person name="de Groot P.W."/>
            <person name="Harris D."/>
            <person name="Hoyer L.L."/>
            <person name="Hube B."/>
            <person name="Klis F.M."/>
            <person name="Kodira C."/>
            <person name="Lennard N."/>
            <person name="Logue M.E."/>
            <person name="Martin R."/>
            <person name="Neiman A.M."/>
            <person name="Nikolaou E."/>
            <person name="Quail M.A."/>
            <person name="Quinn J."/>
            <person name="Santos M.C."/>
            <person name="Schmitzberger F.F."/>
            <person name="Sherlock G."/>
            <person name="Shah P."/>
            <person name="Silverstein K.A."/>
            <person name="Skrzypek M.S."/>
            <person name="Soll D."/>
            <person name="Staggs R."/>
            <person name="Stansfield I."/>
            <person name="Stumpf M.P."/>
            <person name="Sudbery P.E."/>
            <person name="Srikantha T."/>
            <person name="Zeng Q."/>
            <person name="Berman J."/>
            <person name="Berriman M."/>
            <person name="Heitman J."/>
            <person name="Gow N.A."/>
            <person name="Lorenz M.C."/>
            <person name="Birren B.W."/>
            <person name="Kellis M."/>
            <person name="Cuomo C.A."/>
        </authorList>
    </citation>
    <scope>NUCLEOTIDE SEQUENCE [LARGE SCALE GENOMIC DNA]</scope>
    <source>
        <strain evidence="9">ATCC MYA-3404 / T1</strain>
    </source>
</reference>
<sequence>MDSNLILECFAGTLHTDPVLRNQAESKLKELSLTPGFLGACLDIIDNSASPIQAKKAAAVYFKNRVIRYWNIKDSTYKIDHDEKPIIKERILPVIINCDYNIKQQLIPVLRLLIALEFESWDGLLDQTGQLLQSENSEDYLYTGMLCFAEIARKYKWMENNDRKNQLYPIINQAFPHLLNVGNFIISNEMTELRAEILKLILKSYKFVTYYDLPEPLRTREAIFTWGEFHGAVINMKPPAYVVDSNVSEQEKSFLQIAKCYKWAIANIYRLFIRYATSNNLTKKFNYKEFHQLFLNDFVPHFITQFLSITEEYCQGKRWLSTTTIYQLLEFLSHCIIEKSTWSLIKPYFETLITHLVYPIICPDDASLEIFEEDPQEYINLHFDQTSEYNSPENAALGFIETALYKKTKFALPPMSNFVYQQLSELQQQPEETLEVAKKKEGLLRILGTISGHIPKNESVEPILGALVLPCLTSKFEFLQARAIDVVSQFSEVPFTNQETLSAIIHGILRNFDNSEASLPVLFESALSIQAFMIRDEFKLVLSNVILPTMTKLLDLSNEIDSDAISVVMQDCVENFSAQLQPFGVDLMSKLVQQFMKLAQEIHEASQVDVDDFDGNFDDQGDKVMAALGFINTMITVLLSFENSREICIKLEEIFSQVITYVLSNNLDDFLAEIGELMENSTFLLRSISPVMWENFRLLYKSFEKDTALMYFEELSPCLKNFLIYGKDELKSNPQLTELFFKIFVLVADGASEDIGYSDLVQSFEYAQTFILSLEEQASSYIPSFIECVASHYQSGDNKVLKSTFVVNSNNVIIASLIYDTTNTISLLQQSGHLMPFLNKWFEIMPALDRVYDLKLSTLACINLLKLDLDQQILVNISTNLTLLLKKLPSAVQSLEKKRKDFGELSGGANYQLEGEWDEEDTVGVLGGDNGEDDDEGDEGFVHAEDLNLRKTGGFFDIKEDEVFEDPLASTPLDSVNIFAVAKQFIQDFQANNAQKFNLAFGHLSQEDQKILVDIMNV</sequence>
<dbReference type="HOGENOM" id="CLU_004196_0_0_1"/>
<evidence type="ECO:0000256" key="6">
    <source>
        <dbReference type="ARBA" id="ARBA00023242"/>
    </source>
</evidence>
<dbReference type="GO" id="GO:0005829">
    <property type="term" value="C:cytosol"/>
    <property type="evidence" value="ECO:0007669"/>
    <property type="project" value="TreeGrafter"/>
</dbReference>
<dbReference type="PANTHER" id="PTHR10997:SF18">
    <property type="entry name" value="D-IMPORTIN 7_RANBP7"/>
    <property type="match status" value="1"/>
</dbReference>
<evidence type="ECO:0000256" key="5">
    <source>
        <dbReference type="ARBA" id="ARBA00022927"/>
    </source>
</evidence>
<gene>
    <name evidence="8" type="ORF">CTRG_00084</name>
</gene>
<dbReference type="InterPro" id="IPR016024">
    <property type="entry name" value="ARM-type_fold"/>
</dbReference>
<dbReference type="SMART" id="SM00913">
    <property type="entry name" value="IBN_N"/>
    <property type="match status" value="1"/>
</dbReference>
<protein>
    <recommendedName>
        <fullName evidence="7">Importin N-terminal domain-containing protein</fullName>
    </recommendedName>
</protein>
<name>C5M1Z5_CANTT</name>
<dbReference type="KEGG" id="ctp:CTRG_00084"/>
<accession>C5M1Z5</accession>
<organism evidence="8 9">
    <name type="scientific">Candida tropicalis (strain ATCC MYA-3404 / T1)</name>
    <name type="common">Yeast</name>
    <dbReference type="NCBI Taxonomy" id="294747"/>
    <lineage>
        <taxon>Eukaryota</taxon>
        <taxon>Fungi</taxon>
        <taxon>Dikarya</taxon>
        <taxon>Ascomycota</taxon>
        <taxon>Saccharomycotina</taxon>
        <taxon>Pichiomycetes</taxon>
        <taxon>Debaryomycetaceae</taxon>
        <taxon>Candida/Lodderomyces clade</taxon>
        <taxon>Candida</taxon>
    </lineage>
</organism>
<feature type="domain" description="Importin N-terminal" evidence="7">
    <location>
        <begin position="24"/>
        <end position="97"/>
    </location>
</feature>
<dbReference type="EMBL" id="GG692395">
    <property type="protein sequence ID" value="EER35345.1"/>
    <property type="molecule type" value="Genomic_DNA"/>
</dbReference>
<proteinExistence type="predicted"/>
<dbReference type="VEuPathDB" id="FungiDB:CTRG_00084"/>
<keyword evidence="4" id="KW-0963">Cytoplasm</keyword>
<evidence type="ECO:0000256" key="3">
    <source>
        <dbReference type="ARBA" id="ARBA00022448"/>
    </source>
</evidence>
<keyword evidence="9" id="KW-1185">Reference proteome</keyword>
<dbReference type="Gene3D" id="1.25.10.10">
    <property type="entry name" value="Leucine-rich Repeat Variant"/>
    <property type="match status" value="1"/>
</dbReference>
<dbReference type="Proteomes" id="UP000002037">
    <property type="component" value="Unassembled WGS sequence"/>
</dbReference>
<dbReference type="Pfam" id="PF03810">
    <property type="entry name" value="IBN_N"/>
    <property type="match status" value="1"/>
</dbReference>
<dbReference type="FunFam" id="1.25.10.10:FF:000244">
    <property type="entry name" value="Nonsense-mediated mRNA decay protein"/>
    <property type="match status" value="1"/>
</dbReference>
<comment type="subcellular location">
    <subcellularLocation>
        <location evidence="2">Cytoplasm</location>
    </subcellularLocation>
    <subcellularLocation>
        <location evidence="1">Nucleus</location>
    </subcellularLocation>
</comment>
<dbReference type="PROSITE" id="PS50166">
    <property type="entry name" value="IMPORTIN_B_NT"/>
    <property type="match status" value="1"/>
</dbReference>
<dbReference type="SUPFAM" id="SSF48371">
    <property type="entry name" value="ARM repeat"/>
    <property type="match status" value="1"/>
</dbReference>
<dbReference type="STRING" id="294747.C5M1Z5"/>
<dbReference type="InterPro" id="IPR011989">
    <property type="entry name" value="ARM-like"/>
</dbReference>
<dbReference type="RefSeq" id="XP_002545303.1">
    <property type="nucleotide sequence ID" value="XM_002545257.1"/>
</dbReference>
<dbReference type="GO" id="GO:0031267">
    <property type="term" value="F:small GTPase binding"/>
    <property type="evidence" value="ECO:0007669"/>
    <property type="project" value="InterPro"/>
</dbReference>
<dbReference type="GO" id="GO:0006606">
    <property type="term" value="P:protein import into nucleus"/>
    <property type="evidence" value="ECO:0007669"/>
    <property type="project" value="EnsemblFungi"/>
</dbReference>
<keyword evidence="6" id="KW-0539">Nucleus</keyword>
<dbReference type="GO" id="GO:0061608">
    <property type="term" value="F:nuclear import signal receptor activity"/>
    <property type="evidence" value="ECO:0007669"/>
    <property type="project" value="EnsemblFungi"/>
</dbReference>
<dbReference type="PANTHER" id="PTHR10997">
    <property type="entry name" value="IMPORTIN-7, 8, 11"/>
    <property type="match status" value="1"/>
</dbReference>
<dbReference type="OrthoDB" id="760868at2759"/>
<dbReference type="GeneID" id="8299937"/>
<dbReference type="GO" id="GO:0005635">
    <property type="term" value="C:nuclear envelope"/>
    <property type="evidence" value="ECO:0007669"/>
    <property type="project" value="TreeGrafter"/>
</dbReference>
<evidence type="ECO:0000256" key="1">
    <source>
        <dbReference type="ARBA" id="ARBA00004123"/>
    </source>
</evidence>
<evidence type="ECO:0000313" key="8">
    <source>
        <dbReference type="EMBL" id="EER35345.1"/>
    </source>
</evidence>
<evidence type="ECO:0000259" key="7">
    <source>
        <dbReference type="PROSITE" id="PS50166"/>
    </source>
</evidence>
<evidence type="ECO:0000256" key="2">
    <source>
        <dbReference type="ARBA" id="ARBA00004496"/>
    </source>
</evidence>
<dbReference type="eggNOG" id="KOG1991">
    <property type="taxonomic scope" value="Eukaryota"/>
</dbReference>